<keyword evidence="1" id="KW-0812">Transmembrane</keyword>
<keyword evidence="4" id="KW-1185">Reference proteome</keyword>
<feature type="transmembrane region" description="Helical" evidence="1">
    <location>
        <begin position="9"/>
        <end position="29"/>
    </location>
</feature>
<evidence type="ECO:0000259" key="2">
    <source>
        <dbReference type="Pfam" id="PF07786"/>
    </source>
</evidence>
<reference evidence="4" key="1">
    <citation type="journal article" date="2019" name="Int. J. Syst. Evol. Microbiol.">
        <title>The Global Catalogue of Microorganisms (GCM) 10K type strain sequencing project: providing services to taxonomists for standard genome sequencing and annotation.</title>
        <authorList>
            <consortium name="The Broad Institute Genomics Platform"/>
            <consortium name="The Broad Institute Genome Sequencing Center for Infectious Disease"/>
            <person name="Wu L."/>
            <person name="Ma J."/>
        </authorList>
    </citation>
    <scope>NUCLEOTIDE SEQUENCE [LARGE SCALE GENOMIC DNA]</scope>
    <source>
        <strain evidence="4">KACC 13778</strain>
    </source>
</reference>
<feature type="transmembrane region" description="Helical" evidence="1">
    <location>
        <begin position="289"/>
        <end position="307"/>
    </location>
</feature>
<organism evidence="3 4">
    <name type="scientific">Nocardioides caricicola</name>
    <dbReference type="NCBI Taxonomy" id="634770"/>
    <lineage>
        <taxon>Bacteria</taxon>
        <taxon>Bacillati</taxon>
        <taxon>Actinomycetota</taxon>
        <taxon>Actinomycetes</taxon>
        <taxon>Propionibacteriales</taxon>
        <taxon>Nocardioidaceae</taxon>
        <taxon>Nocardioides</taxon>
    </lineage>
</organism>
<feature type="transmembrane region" description="Helical" evidence="1">
    <location>
        <begin position="203"/>
        <end position="221"/>
    </location>
</feature>
<accession>A0ABW0N0E7</accession>
<dbReference type="Pfam" id="PF07786">
    <property type="entry name" value="HGSNAT_cat"/>
    <property type="match status" value="1"/>
</dbReference>
<dbReference type="Proteomes" id="UP001595956">
    <property type="component" value="Unassembled WGS sequence"/>
</dbReference>
<gene>
    <name evidence="3" type="ORF">ACFPKY_08825</name>
</gene>
<feature type="transmembrane region" description="Helical" evidence="1">
    <location>
        <begin position="41"/>
        <end position="64"/>
    </location>
</feature>
<dbReference type="RefSeq" id="WP_345172092.1">
    <property type="nucleotide sequence ID" value="NZ_BAABFQ010000003.1"/>
</dbReference>
<comment type="caution">
    <text evidence="3">The sequence shown here is derived from an EMBL/GenBank/DDBJ whole genome shotgun (WGS) entry which is preliminary data.</text>
</comment>
<dbReference type="EMBL" id="JBHSMD010000002">
    <property type="protein sequence ID" value="MFC5493203.1"/>
    <property type="molecule type" value="Genomic_DNA"/>
</dbReference>
<keyword evidence="1" id="KW-0472">Membrane</keyword>
<feature type="transmembrane region" description="Helical" evidence="1">
    <location>
        <begin position="327"/>
        <end position="346"/>
    </location>
</feature>
<feature type="transmembrane region" description="Helical" evidence="1">
    <location>
        <begin position="126"/>
        <end position="145"/>
    </location>
</feature>
<protein>
    <submittedName>
        <fullName evidence="3">Heparan-alpha-glucosaminide N-acetyltransferase domain-containing protein</fullName>
    </submittedName>
</protein>
<evidence type="ECO:0000313" key="3">
    <source>
        <dbReference type="EMBL" id="MFC5493203.1"/>
    </source>
</evidence>
<keyword evidence="1" id="KW-1133">Transmembrane helix</keyword>
<feature type="transmembrane region" description="Helical" evidence="1">
    <location>
        <begin position="76"/>
        <end position="95"/>
    </location>
</feature>
<feature type="transmembrane region" description="Helical" evidence="1">
    <location>
        <begin position="176"/>
        <end position="196"/>
    </location>
</feature>
<feature type="domain" description="Heparan-alpha-glucosaminide N-acetyltransferase catalytic" evidence="2">
    <location>
        <begin position="8"/>
        <end position="200"/>
    </location>
</feature>
<feature type="transmembrane region" description="Helical" evidence="1">
    <location>
        <begin position="264"/>
        <end position="282"/>
    </location>
</feature>
<proteinExistence type="predicted"/>
<evidence type="ECO:0000313" key="4">
    <source>
        <dbReference type="Proteomes" id="UP001595956"/>
    </source>
</evidence>
<name>A0ABW0N0E7_9ACTN</name>
<sequence length="380" mass="39857">MTERAGERLVGLDVARCLALLGMVATHMLDERTPAGDLTFGQWLAGGRASALFAVLAGVSLAMMTREPVRGRAASLRAAGIVVRALLIAALGLLLGGLESGLAIILTYYGVLFVLGLPFTVLGGRALTVLAVVWVVLGPVLSHLVRPDLPPRGYASPTFGQLADPWQLASELLFTGYYPVVPWLAYLLAGLALGRADLRDRHLLVGLTLGGLGVAVLATQVSRSLTDPTVADEHATGMYGTTPPDGDWGWLLLVAPHSATPFDLAQTIGSAVFVIGACLLVERALAARATALLAVAFGAGAMTLTLYSLHVVLRTPDFWPPEVSHAHLRHVAVLLAIGAAFAAFRLRGPLEIAVGLPVRLARRLSPPGAPTTRPAPTTDR</sequence>
<dbReference type="InterPro" id="IPR012429">
    <property type="entry name" value="HGSNAT_cat"/>
</dbReference>
<feature type="transmembrane region" description="Helical" evidence="1">
    <location>
        <begin position="101"/>
        <end position="119"/>
    </location>
</feature>
<evidence type="ECO:0000256" key="1">
    <source>
        <dbReference type="SAM" id="Phobius"/>
    </source>
</evidence>